<gene>
    <name evidence="2" type="ORF">SAMN05421853_104177</name>
</gene>
<feature type="transmembrane region" description="Helical" evidence="1">
    <location>
        <begin position="12"/>
        <end position="36"/>
    </location>
</feature>
<dbReference type="EMBL" id="FOXV01000004">
    <property type="protein sequence ID" value="SFQ36265.1"/>
    <property type="molecule type" value="Genomic_DNA"/>
</dbReference>
<evidence type="ECO:0000256" key="1">
    <source>
        <dbReference type="SAM" id="Phobius"/>
    </source>
</evidence>
<evidence type="ECO:0000313" key="2">
    <source>
        <dbReference type="EMBL" id="SFQ36265.1"/>
    </source>
</evidence>
<accession>A0A1I5XWF6</accession>
<organism evidence="2 3">
    <name type="scientific">Roseivivax halotolerans</name>
    <dbReference type="NCBI Taxonomy" id="93684"/>
    <lineage>
        <taxon>Bacteria</taxon>
        <taxon>Pseudomonadati</taxon>
        <taxon>Pseudomonadota</taxon>
        <taxon>Alphaproteobacteria</taxon>
        <taxon>Rhodobacterales</taxon>
        <taxon>Roseobacteraceae</taxon>
        <taxon>Roseivivax</taxon>
    </lineage>
</organism>
<evidence type="ECO:0000313" key="3">
    <source>
        <dbReference type="Proteomes" id="UP000243106"/>
    </source>
</evidence>
<dbReference type="RefSeq" id="WP_093010322.1">
    <property type="nucleotide sequence ID" value="NZ_FOXV01000004.1"/>
</dbReference>
<dbReference type="STRING" id="93684.SAMN05421853_104177"/>
<proteinExistence type="predicted"/>
<protein>
    <submittedName>
        <fullName evidence="2">Uncharacterized protein</fullName>
    </submittedName>
</protein>
<reference evidence="3" key="1">
    <citation type="submission" date="2016-10" db="EMBL/GenBank/DDBJ databases">
        <authorList>
            <person name="Varghese N."/>
            <person name="Submissions S."/>
        </authorList>
    </citation>
    <scope>NUCLEOTIDE SEQUENCE [LARGE SCALE GENOMIC DNA]</scope>
    <source>
        <strain evidence="3">JCM 10271</strain>
    </source>
</reference>
<keyword evidence="1" id="KW-1133">Transmembrane helix</keyword>
<dbReference type="Proteomes" id="UP000243106">
    <property type="component" value="Unassembled WGS sequence"/>
</dbReference>
<keyword evidence="3" id="KW-1185">Reference proteome</keyword>
<name>A0A1I5XWF6_9RHOB</name>
<dbReference type="AlphaFoldDB" id="A0A1I5XWF6"/>
<keyword evidence="1" id="KW-0472">Membrane</keyword>
<sequence length="215" mass="24377">MFDWLTDNSAALGLFVDLTLMLVWVTYLNLFLIGFYRQNRSAIHISRAAAENRRARCLLTNMGQQNIFLLAIVVDLKDENGTRRTIATDREEHREDEYGDLLERTFQGPLEPGQSRDIGSFEELLNRAILRLDTSCEIEQFDCVTVTAIAASNQAKSFVAAHKSFTISVPDSSQESRFQPESLLTTQIGGPFADRRIRRLLTADWSSQTERKEAA</sequence>
<keyword evidence="1" id="KW-0812">Transmembrane</keyword>